<evidence type="ECO:0000256" key="1">
    <source>
        <dbReference type="SAM" id="MobiDB-lite"/>
    </source>
</evidence>
<protein>
    <recommendedName>
        <fullName evidence="4">Core-binding (CB) domain-containing protein</fullName>
    </recommendedName>
</protein>
<organism evidence="2 3">
    <name type="scientific">Streptomyces mauvecolor</name>
    <dbReference type="NCBI Taxonomy" id="58345"/>
    <lineage>
        <taxon>Bacteria</taxon>
        <taxon>Bacillati</taxon>
        <taxon>Actinomycetota</taxon>
        <taxon>Actinomycetes</taxon>
        <taxon>Kitasatosporales</taxon>
        <taxon>Streptomycetaceae</taxon>
        <taxon>Streptomyces</taxon>
    </lineage>
</organism>
<proteinExistence type="predicted"/>
<dbReference type="RefSeq" id="WP_344380618.1">
    <property type="nucleotide sequence ID" value="NZ_BAAASQ010000050.1"/>
</dbReference>
<gene>
    <name evidence="2" type="ORF">ACFPFX_30940</name>
</gene>
<keyword evidence="3" id="KW-1185">Reference proteome</keyword>
<comment type="caution">
    <text evidence="2">The sequence shown here is derived from an EMBL/GenBank/DDBJ whole genome shotgun (WGS) entry which is preliminary data.</text>
</comment>
<reference evidence="3" key="1">
    <citation type="journal article" date="2019" name="Int. J. Syst. Evol. Microbiol.">
        <title>The Global Catalogue of Microorganisms (GCM) 10K type strain sequencing project: providing services to taxonomists for standard genome sequencing and annotation.</title>
        <authorList>
            <consortium name="The Broad Institute Genomics Platform"/>
            <consortium name="The Broad Institute Genome Sequencing Center for Infectious Disease"/>
            <person name="Wu L."/>
            <person name="Ma J."/>
        </authorList>
    </citation>
    <scope>NUCLEOTIDE SEQUENCE [LARGE SCALE GENOMIC DNA]</scope>
    <source>
        <strain evidence="3">CCM 7224</strain>
    </source>
</reference>
<sequence>MSGRGHRAVLPPADHRVEPPLAPNGLVVTVTNKAGYTKDFDFAELPVARPMQKSFAASFAARSRGWTSHKTATTRWTNLEAFAKFVADLDSPPDDLDGLTVATLQSWRDQHIKTNSGRNKLGNVRGLLQGDARLASGPVAEELARRIPRPAPSKQSYEESERDQVVLTAQRQFRSAWLRITENTHLLNRWQVGDITRGSREWKIGSVLDHVARTGDVPRTLHPSGQQHVTHRGLLGGGRPEQTWGRLFLTRMELTALAVLLTDRFAWNLSIYDRMPVPTTRPSVAETASVTYQVQVEKRRAGSGRWFSTENITDSGADSPGRLITQAVEVTEHARTLANHLKPGTDLLMAARAYQAEPGHRDLDRPASVGPVSFGVSYDMAKRWANRNGLGGSPFGRVRRTTVTDEGRPLQHSQGTHESVYVLPDKRVQRASRDVFEAGAYEAHEQARTAVFGGKIADKPDLGHQETATADCEDEETSPWPAPAGGCGADFLLCLACTNAHVHPGHHPRLAHLHQQISSLRSATDDRTFRKRWNDHLLRLEDLRDDNKKVGPATWAAALTRVSDTDRTIVQLLLKEDLAP</sequence>
<dbReference type="Proteomes" id="UP001595834">
    <property type="component" value="Unassembled WGS sequence"/>
</dbReference>
<evidence type="ECO:0000313" key="3">
    <source>
        <dbReference type="Proteomes" id="UP001595834"/>
    </source>
</evidence>
<evidence type="ECO:0000313" key="2">
    <source>
        <dbReference type="EMBL" id="MFC4960722.1"/>
    </source>
</evidence>
<evidence type="ECO:0008006" key="4">
    <source>
        <dbReference type="Google" id="ProtNLM"/>
    </source>
</evidence>
<feature type="region of interest" description="Disordered" evidence="1">
    <location>
        <begin position="217"/>
        <end position="236"/>
    </location>
</feature>
<feature type="region of interest" description="Disordered" evidence="1">
    <location>
        <begin position="456"/>
        <end position="477"/>
    </location>
</feature>
<name>A0ABV9UX22_9ACTN</name>
<accession>A0ABV9UX22</accession>
<dbReference type="EMBL" id="JBHSIZ010000039">
    <property type="protein sequence ID" value="MFC4960722.1"/>
    <property type="molecule type" value="Genomic_DNA"/>
</dbReference>